<reference evidence="2" key="1">
    <citation type="journal article" date="2023" name="Insect Mol. Biol.">
        <title>Genome sequencing provides insights into the evolution of gene families encoding plant cell wall-degrading enzymes in longhorned beetles.</title>
        <authorList>
            <person name="Shin N.R."/>
            <person name="Okamura Y."/>
            <person name="Kirsch R."/>
            <person name="Pauchet Y."/>
        </authorList>
    </citation>
    <scope>NUCLEOTIDE SEQUENCE</scope>
    <source>
        <strain evidence="2">MMC_N1</strain>
    </source>
</reference>
<dbReference type="EMBL" id="JAPWTJ010000612">
    <property type="protein sequence ID" value="KAJ8976905.1"/>
    <property type="molecule type" value="Genomic_DNA"/>
</dbReference>
<dbReference type="Gene3D" id="1.10.8.20">
    <property type="entry name" value="N-terminal domain of phosphatidylinositol transfer protein sec14p"/>
    <property type="match status" value="1"/>
</dbReference>
<dbReference type="Pfam" id="PF00650">
    <property type="entry name" value="CRAL_TRIO"/>
    <property type="match status" value="1"/>
</dbReference>
<dbReference type="Gene3D" id="1.20.5.1200">
    <property type="entry name" value="Alpha-tocopherol transfer"/>
    <property type="match status" value="1"/>
</dbReference>
<dbReference type="SUPFAM" id="SSF52087">
    <property type="entry name" value="CRAL/TRIO domain"/>
    <property type="match status" value="1"/>
</dbReference>
<gene>
    <name evidence="2" type="ORF">NQ317_014076</name>
</gene>
<dbReference type="PANTHER" id="PTHR10174">
    <property type="entry name" value="ALPHA-TOCOPHEROL TRANSFER PROTEIN-RELATED"/>
    <property type="match status" value="1"/>
</dbReference>
<dbReference type="SMART" id="SM00516">
    <property type="entry name" value="SEC14"/>
    <property type="match status" value="1"/>
</dbReference>
<keyword evidence="3" id="KW-1185">Reference proteome</keyword>
<organism evidence="2 3">
    <name type="scientific">Molorchus minor</name>
    <dbReference type="NCBI Taxonomy" id="1323400"/>
    <lineage>
        <taxon>Eukaryota</taxon>
        <taxon>Metazoa</taxon>
        <taxon>Ecdysozoa</taxon>
        <taxon>Arthropoda</taxon>
        <taxon>Hexapoda</taxon>
        <taxon>Insecta</taxon>
        <taxon>Pterygota</taxon>
        <taxon>Neoptera</taxon>
        <taxon>Endopterygota</taxon>
        <taxon>Coleoptera</taxon>
        <taxon>Polyphaga</taxon>
        <taxon>Cucujiformia</taxon>
        <taxon>Chrysomeloidea</taxon>
        <taxon>Cerambycidae</taxon>
        <taxon>Lamiinae</taxon>
        <taxon>Monochamini</taxon>
        <taxon>Molorchus</taxon>
    </lineage>
</organism>
<feature type="domain" description="CRAL-TRIO" evidence="1">
    <location>
        <begin position="117"/>
        <end position="280"/>
    </location>
</feature>
<protein>
    <recommendedName>
        <fullName evidence="1">CRAL-TRIO domain-containing protein</fullName>
    </recommendedName>
</protein>
<evidence type="ECO:0000313" key="3">
    <source>
        <dbReference type="Proteomes" id="UP001162164"/>
    </source>
</evidence>
<dbReference type="SMART" id="SM01100">
    <property type="entry name" value="CRAL_TRIO_N"/>
    <property type="match status" value="1"/>
</dbReference>
<evidence type="ECO:0000313" key="2">
    <source>
        <dbReference type="EMBL" id="KAJ8976905.1"/>
    </source>
</evidence>
<dbReference type="InterPro" id="IPR036865">
    <property type="entry name" value="CRAL-TRIO_dom_sf"/>
</dbReference>
<dbReference type="InterPro" id="IPR036273">
    <property type="entry name" value="CRAL/TRIO_N_dom_sf"/>
</dbReference>
<name>A0ABQ9JFW3_9CUCU</name>
<accession>A0ABQ9JFW3</accession>
<dbReference type="CDD" id="cd00170">
    <property type="entry name" value="SEC14"/>
    <property type="match status" value="1"/>
</dbReference>
<dbReference type="SUPFAM" id="SSF46938">
    <property type="entry name" value="CRAL/TRIO N-terminal domain"/>
    <property type="match status" value="1"/>
</dbReference>
<dbReference type="InterPro" id="IPR001251">
    <property type="entry name" value="CRAL-TRIO_dom"/>
</dbReference>
<dbReference type="PROSITE" id="PS50191">
    <property type="entry name" value="CRAL_TRIO"/>
    <property type="match status" value="1"/>
</dbReference>
<comment type="caution">
    <text evidence="2">The sequence shown here is derived from an EMBL/GenBank/DDBJ whole genome shotgun (WGS) entry which is preliminary data.</text>
</comment>
<sequence length="331" mass="38942">MTTELIIPDTWKGETNGKIDTKTFTEEQKSRIVQELYNIARTELRENDNNRKQCLEQFRQWISQNCDIENCLTDDNFLLRFLRVKKFSIPMAEQALLKYLNFRKKFRHFMYDMDYLDPKVIELINIGYIFASPFRDSKGRRVILYDLGKFDLQKYNGADMGKAHAITYETLLDDEENQILGVNHVADMGAVSTAYLTLFTITEFAYLVRWGEQSFPMRHKEMNIINLPSPVKYVYDFAKSNLSQKLKDRFTIFTSKEELVEKVDPHCLPLEFGGKMPAEEMVALWKEELAAKRKRLLCFDAMELLSDKGIIRSKNAPPSRRYRNRKSARKF</sequence>
<dbReference type="InterPro" id="IPR011074">
    <property type="entry name" value="CRAL/TRIO_N_dom"/>
</dbReference>
<dbReference type="Gene3D" id="3.40.525.10">
    <property type="entry name" value="CRAL-TRIO lipid binding domain"/>
    <property type="match status" value="1"/>
</dbReference>
<dbReference type="PRINTS" id="PR00180">
    <property type="entry name" value="CRETINALDHBP"/>
</dbReference>
<evidence type="ECO:0000259" key="1">
    <source>
        <dbReference type="PROSITE" id="PS50191"/>
    </source>
</evidence>
<dbReference type="PANTHER" id="PTHR10174:SF120">
    <property type="entry name" value="CELLULAR RETINALDEHYDE BINDING PROTEIN"/>
    <property type="match status" value="1"/>
</dbReference>
<dbReference type="Proteomes" id="UP001162164">
    <property type="component" value="Unassembled WGS sequence"/>
</dbReference>
<proteinExistence type="predicted"/>